<evidence type="ECO:0000256" key="1">
    <source>
        <dbReference type="SAM" id="MobiDB-lite"/>
    </source>
</evidence>
<dbReference type="AlphaFoldDB" id="Q168X2"/>
<protein>
    <submittedName>
        <fullName evidence="2">Uncharacterized protein</fullName>
    </submittedName>
</protein>
<reference evidence="2 3" key="1">
    <citation type="journal article" date="2007" name="J. Bacteriol.">
        <title>The complete genome sequence of Roseobacter denitrificans reveals a mixotrophic rather than photosynthetic metabolism.</title>
        <authorList>
            <person name="Swingley W.D."/>
            <person name="Sadekar S."/>
            <person name="Mastrian S.D."/>
            <person name="Matthies H.J."/>
            <person name="Hao J."/>
            <person name="Ramos H."/>
            <person name="Acharya C.R."/>
            <person name="Conrad A.L."/>
            <person name="Taylor H.L."/>
            <person name="Dejesa L.C."/>
            <person name="Shah M.K."/>
            <person name="O'huallachain M.E."/>
            <person name="Lince M.T."/>
            <person name="Blankenship R.E."/>
            <person name="Beatty J.T."/>
            <person name="Touchman J.W."/>
        </authorList>
    </citation>
    <scope>NUCLEOTIDE SEQUENCE [LARGE SCALE GENOMIC DNA]</scope>
    <source>
        <strain evidence="3">ATCC 33942 / OCh 114</strain>
    </source>
</reference>
<feature type="region of interest" description="Disordered" evidence="1">
    <location>
        <begin position="1"/>
        <end position="76"/>
    </location>
</feature>
<dbReference type="EMBL" id="CP000362">
    <property type="protein sequence ID" value="ABG31471.1"/>
    <property type="molecule type" value="Genomic_DNA"/>
</dbReference>
<evidence type="ECO:0000313" key="2">
    <source>
        <dbReference type="EMBL" id="ABG31471.1"/>
    </source>
</evidence>
<dbReference type="Proteomes" id="UP000007029">
    <property type="component" value="Chromosome"/>
</dbReference>
<dbReference type="STRING" id="375451.RD1_1860"/>
<dbReference type="KEGG" id="rde:RD1_1860"/>
<accession>Q168X2</accession>
<keyword evidence="3" id="KW-1185">Reference proteome</keyword>
<sequence>MPAATTGSSADVGSSMTSRSGVPIRAMAMTKRCCIPRLHPQGRLRRSPPSMRRASNSMDRRTGSGGRPNACSASRQ</sequence>
<gene>
    <name evidence="2" type="ordered locus">RD1_1860</name>
</gene>
<feature type="compositionally biased region" description="Polar residues" evidence="1">
    <location>
        <begin position="1"/>
        <end position="20"/>
    </location>
</feature>
<dbReference type="HOGENOM" id="CLU_2652169_0_0_5"/>
<proteinExistence type="predicted"/>
<organism evidence="2 3">
    <name type="scientific">Roseobacter denitrificans (strain ATCC 33942 / OCh 114)</name>
    <name type="common">Erythrobacter sp. (strain OCh 114)</name>
    <name type="synonym">Roseobacter denitrificans</name>
    <dbReference type="NCBI Taxonomy" id="375451"/>
    <lineage>
        <taxon>Bacteria</taxon>
        <taxon>Pseudomonadati</taxon>
        <taxon>Pseudomonadota</taxon>
        <taxon>Alphaproteobacteria</taxon>
        <taxon>Rhodobacterales</taxon>
        <taxon>Roseobacteraceae</taxon>
        <taxon>Roseobacter</taxon>
    </lineage>
</organism>
<name>Q168X2_ROSDO</name>
<evidence type="ECO:0000313" key="3">
    <source>
        <dbReference type="Proteomes" id="UP000007029"/>
    </source>
</evidence>